<organism evidence="6 7">
    <name type="scientific">Reinekea marina</name>
    <dbReference type="NCBI Taxonomy" id="1310421"/>
    <lineage>
        <taxon>Bacteria</taxon>
        <taxon>Pseudomonadati</taxon>
        <taxon>Pseudomonadota</taxon>
        <taxon>Gammaproteobacteria</taxon>
        <taxon>Oceanospirillales</taxon>
        <taxon>Saccharospirillaceae</taxon>
        <taxon>Reinekea</taxon>
    </lineage>
</organism>
<comment type="caution">
    <text evidence="6">The sequence shown here is derived from an EMBL/GenBank/DDBJ whole genome shotgun (WGS) entry which is preliminary data.</text>
</comment>
<dbReference type="SUPFAM" id="SSF46785">
    <property type="entry name" value="Winged helix' DNA-binding domain"/>
    <property type="match status" value="1"/>
</dbReference>
<evidence type="ECO:0000256" key="1">
    <source>
        <dbReference type="ARBA" id="ARBA00009437"/>
    </source>
</evidence>
<dbReference type="InterPro" id="IPR005119">
    <property type="entry name" value="LysR_subst-bd"/>
</dbReference>
<dbReference type="PROSITE" id="PS50931">
    <property type="entry name" value="HTH_LYSR"/>
    <property type="match status" value="1"/>
</dbReference>
<proteinExistence type="inferred from homology"/>
<sequence length="289" mass="33320">MNLNKDRLQAFYQVAIDKNFHKAADNLFITQSALSQRVMKLEQEIEATLIIRGNNGITLTSAGAFLFDYVRNIESLEIEVLNRIAGYSRANGHGNLRIAAYSSILRSVVMPALAPLIESSNGVHVEFFSRELRDLLPMLKSGEVDFIILDHLLEQNKLVCRKIGEESLIHIKSKRKRSKEAFLDHDSEDKTTFQFFKYQNLKQDNIQRRFYNDIYGIIDGVKLGAGQAIVSKHLISNSDDIEVVPYNNKVSNTVYLYYHEHRFLTDFHQRIIKTIIERSKIFLNPEINK</sequence>
<dbReference type="InterPro" id="IPR000847">
    <property type="entry name" value="LysR_HTH_N"/>
</dbReference>
<dbReference type="InterPro" id="IPR036388">
    <property type="entry name" value="WH-like_DNA-bd_sf"/>
</dbReference>
<evidence type="ECO:0000313" key="7">
    <source>
        <dbReference type="Proteomes" id="UP001595710"/>
    </source>
</evidence>
<evidence type="ECO:0000256" key="2">
    <source>
        <dbReference type="ARBA" id="ARBA00023015"/>
    </source>
</evidence>
<protein>
    <submittedName>
        <fullName evidence="6">LysR family transcriptional regulator</fullName>
    </submittedName>
</protein>
<accession>A0ABV7WSJ9</accession>
<dbReference type="InterPro" id="IPR036390">
    <property type="entry name" value="WH_DNA-bd_sf"/>
</dbReference>
<dbReference type="Proteomes" id="UP001595710">
    <property type="component" value="Unassembled WGS sequence"/>
</dbReference>
<dbReference type="PANTHER" id="PTHR30126">
    <property type="entry name" value="HTH-TYPE TRANSCRIPTIONAL REGULATOR"/>
    <property type="match status" value="1"/>
</dbReference>
<evidence type="ECO:0000259" key="5">
    <source>
        <dbReference type="PROSITE" id="PS50931"/>
    </source>
</evidence>
<dbReference type="Pfam" id="PF00126">
    <property type="entry name" value="HTH_1"/>
    <property type="match status" value="1"/>
</dbReference>
<evidence type="ECO:0000256" key="4">
    <source>
        <dbReference type="ARBA" id="ARBA00023163"/>
    </source>
</evidence>
<dbReference type="PRINTS" id="PR00039">
    <property type="entry name" value="HTHLYSR"/>
</dbReference>
<name>A0ABV7WSJ9_9GAMM</name>
<comment type="similarity">
    <text evidence="1">Belongs to the LysR transcriptional regulatory family.</text>
</comment>
<reference evidence="7" key="1">
    <citation type="journal article" date="2019" name="Int. J. Syst. Evol. Microbiol.">
        <title>The Global Catalogue of Microorganisms (GCM) 10K type strain sequencing project: providing services to taxonomists for standard genome sequencing and annotation.</title>
        <authorList>
            <consortium name="The Broad Institute Genomics Platform"/>
            <consortium name="The Broad Institute Genome Sequencing Center for Infectious Disease"/>
            <person name="Wu L."/>
            <person name="Ma J."/>
        </authorList>
    </citation>
    <scope>NUCLEOTIDE SEQUENCE [LARGE SCALE GENOMIC DNA]</scope>
    <source>
        <strain evidence="7">CECT 8288</strain>
    </source>
</reference>
<keyword evidence="4" id="KW-0804">Transcription</keyword>
<dbReference type="SUPFAM" id="SSF53850">
    <property type="entry name" value="Periplasmic binding protein-like II"/>
    <property type="match status" value="1"/>
</dbReference>
<keyword evidence="3" id="KW-0238">DNA-binding</keyword>
<dbReference type="PANTHER" id="PTHR30126:SF64">
    <property type="entry name" value="HTH-TYPE TRANSCRIPTIONAL REGULATOR CITR"/>
    <property type="match status" value="1"/>
</dbReference>
<gene>
    <name evidence="6" type="ORF">ACFOND_06810</name>
</gene>
<evidence type="ECO:0000313" key="6">
    <source>
        <dbReference type="EMBL" id="MFC3701349.1"/>
    </source>
</evidence>
<dbReference type="Gene3D" id="3.40.190.10">
    <property type="entry name" value="Periplasmic binding protein-like II"/>
    <property type="match status" value="1"/>
</dbReference>
<dbReference type="Gene3D" id="1.10.10.10">
    <property type="entry name" value="Winged helix-like DNA-binding domain superfamily/Winged helix DNA-binding domain"/>
    <property type="match status" value="1"/>
</dbReference>
<keyword evidence="7" id="KW-1185">Reference proteome</keyword>
<feature type="domain" description="HTH lysR-type" evidence="5">
    <location>
        <begin position="1"/>
        <end position="60"/>
    </location>
</feature>
<evidence type="ECO:0000256" key="3">
    <source>
        <dbReference type="ARBA" id="ARBA00023125"/>
    </source>
</evidence>
<dbReference type="Pfam" id="PF03466">
    <property type="entry name" value="LysR_substrate"/>
    <property type="match status" value="1"/>
</dbReference>
<dbReference type="RefSeq" id="WP_377362581.1">
    <property type="nucleotide sequence ID" value="NZ_JBHRYN010000008.1"/>
</dbReference>
<keyword evidence="2" id="KW-0805">Transcription regulation</keyword>
<dbReference type="EMBL" id="JBHRYN010000008">
    <property type="protein sequence ID" value="MFC3701349.1"/>
    <property type="molecule type" value="Genomic_DNA"/>
</dbReference>
<dbReference type="CDD" id="cd05466">
    <property type="entry name" value="PBP2_LTTR_substrate"/>
    <property type="match status" value="1"/>
</dbReference>